<protein>
    <recommendedName>
        <fullName evidence="3">MmcQ/YjbR family DNA-binding protein</fullName>
    </recommendedName>
</protein>
<dbReference type="SUPFAM" id="SSF142906">
    <property type="entry name" value="YjbR-like"/>
    <property type="match status" value="1"/>
</dbReference>
<evidence type="ECO:0000313" key="1">
    <source>
        <dbReference type="EMBL" id="NYI88589.1"/>
    </source>
</evidence>
<dbReference type="Gene3D" id="3.90.1150.30">
    <property type="match status" value="1"/>
</dbReference>
<organism evidence="1 2">
    <name type="scientific">Amycolatopsis endophytica</name>
    <dbReference type="NCBI Taxonomy" id="860233"/>
    <lineage>
        <taxon>Bacteria</taxon>
        <taxon>Bacillati</taxon>
        <taxon>Actinomycetota</taxon>
        <taxon>Actinomycetes</taxon>
        <taxon>Pseudonocardiales</taxon>
        <taxon>Pseudonocardiaceae</taxon>
        <taxon>Amycolatopsis</taxon>
    </lineage>
</organism>
<evidence type="ECO:0000313" key="2">
    <source>
        <dbReference type="Proteomes" id="UP000549616"/>
    </source>
</evidence>
<comment type="caution">
    <text evidence="1">The sequence shown here is derived from an EMBL/GenBank/DDBJ whole genome shotgun (WGS) entry which is preliminary data.</text>
</comment>
<gene>
    <name evidence="1" type="ORF">HNR02_001912</name>
</gene>
<dbReference type="RefSeq" id="WP_179772802.1">
    <property type="nucleotide sequence ID" value="NZ_JACCFK010000001.1"/>
</dbReference>
<dbReference type="InterPro" id="IPR038056">
    <property type="entry name" value="YjbR-like_sf"/>
</dbReference>
<dbReference type="AlphaFoldDB" id="A0A853B0Y2"/>
<dbReference type="Pfam" id="PF04237">
    <property type="entry name" value="YjbR"/>
    <property type="match status" value="1"/>
</dbReference>
<name>A0A853B0Y2_9PSEU</name>
<dbReference type="EMBL" id="JACCFK010000001">
    <property type="protein sequence ID" value="NYI88589.1"/>
    <property type="molecule type" value="Genomic_DNA"/>
</dbReference>
<reference evidence="1 2" key="1">
    <citation type="submission" date="2020-07" db="EMBL/GenBank/DDBJ databases">
        <title>Sequencing the genomes of 1000 actinobacteria strains.</title>
        <authorList>
            <person name="Klenk H.-P."/>
        </authorList>
    </citation>
    <scope>NUCLEOTIDE SEQUENCE [LARGE SCALE GENOMIC DNA]</scope>
    <source>
        <strain evidence="1 2">DSM 104006</strain>
    </source>
</reference>
<dbReference type="InterPro" id="IPR058532">
    <property type="entry name" value="YjbR/MT2646/Rv2570-like"/>
</dbReference>
<evidence type="ECO:0008006" key="3">
    <source>
        <dbReference type="Google" id="ProtNLM"/>
    </source>
</evidence>
<accession>A0A853B0Y2</accession>
<sequence>MPTWDDVVAIGLTLPGVEESTSYRTPALKVAGKGFARLRTEAEGGLVLMCDLGEKAALLATGHPAFFTTPHYDGYGAILVDLDRMDREQLAELVESAWRLKAPAKLRAAHDAD</sequence>
<proteinExistence type="predicted"/>
<keyword evidence="2" id="KW-1185">Reference proteome</keyword>
<dbReference type="Proteomes" id="UP000549616">
    <property type="component" value="Unassembled WGS sequence"/>
</dbReference>